<dbReference type="SUPFAM" id="SSF52172">
    <property type="entry name" value="CheY-like"/>
    <property type="match status" value="1"/>
</dbReference>
<name>A0ABU3TD27_9BACT</name>
<feature type="modified residue" description="4-aspartylphosphate" evidence="1">
    <location>
        <position position="64"/>
    </location>
</feature>
<gene>
    <name evidence="3" type="ORF">ROI90_02575</name>
</gene>
<dbReference type="InterPro" id="IPR052893">
    <property type="entry name" value="TCS_response_regulator"/>
</dbReference>
<feature type="domain" description="Response regulatory" evidence="2">
    <location>
        <begin position="6"/>
        <end position="133"/>
    </location>
</feature>
<dbReference type="Proteomes" id="UP001250698">
    <property type="component" value="Unassembled WGS sequence"/>
</dbReference>
<organism evidence="3 4">
    <name type="scientific">Hymenobacter endophyticus</name>
    <dbReference type="NCBI Taxonomy" id="3076335"/>
    <lineage>
        <taxon>Bacteria</taxon>
        <taxon>Pseudomonadati</taxon>
        <taxon>Bacteroidota</taxon>
        <taxon>Cytophagia</taxon>
        <taxon>Cytophagales</taxon>
        <taxon>Hymenobacteraceae</taxon>
        <taxon>Hymenobacter</taxon>
    </lineage>
</organism>
<dbReference type="SMART" id="SM00448">
    <property type="entry name" value="REC"/>
    <property type="match status" value="1"/>
</dbReference>
<dbReference type="RefSeq" id="WP_315996787.1">
    <property type="nucleotide sequence ID" value="NZ_JAWDJT010000002.1"/>
</dbReference>
<dbReference type="Gene3D" id="3.40.50.2300">
    <property type="match status" value="1"/>
</dbReference>
<evidence type="ECO:0000313" key="4">
    <source>
        <dbReference type="Proteomes" id="UP001250698"/>
    </source>
</evidence>
<keyword evidence="1" id="KW-0597">Phosphoprotein</keyword>
<reference evidence="3 4" key="1">
    <citation type="submission" date="2023-10" db="EMBL/GenBank/DDBJ databases">
        <title>Hymenobacter endophyticus sp. nov., an isolate from the leaf tissues of wheat.</title>
        <authorList>
            <person name="Dai Y."/>
        </authorList>
    </citation>
    <scope>NUCLEOTIDE SEQUENCE [LARGE SCALE GENOMIC DNA]</scope>
    <source>
        <strain evidence="3 4">ZK17L-C2</strain>
    </source>
</reference>
<dbReference type="InterPro" id="IPR011006">
    <property type="entry name" value="CheY-like_superfamily"/>
</dbReference>
<dbReference type="EMBL" id="JAWDJT010000002">
    <property type="protein sequence ID" value="MDU0369268.1"/>
    <property type="molecule type" value="Genomic_DNA"/>
</dbReference>
<dbReference type="PANTHER" id="PTHR44520:SF2">
    <property type="entry name" value="RESPONSE REGULATOR RCP1"/>
    <property type="match status" value="1"/>
</dbReference>
<evidence type="ECO:0000256" key="1">
    <source>
        <dbReference type="PROSITE-ProRule" id="PRU00169"/>
    </source>
</evidence>
<evidence type="ECO:0000313" key="3">
    <source>
        <dbReference type="EMBL" id="MDU0369268.1"/>
    </source>
</evidence>
<dbReference type="PROSITE" id="PS50110">
    <property type="entry name" value="RESPONSE_REGULATORY"/>
    <property type="match status" value="1"/>
</dbReference>
<dbReference type="InterPro" id="IPR001789">
    <property type="entry name" value="Sig_transdc_resp-reg_receiver"/>
</dbReference>
<protein>
    <submittedName>
        <fullName evidence="3">Response regulator</fullName>
    </submittedName>
</protein>
<comment type="caution">
    <text evidence="3">The sequence shown here is derived from an EMBL/GenBank/DDBJ whole genome shotgun (WGS) entry which is preliminary data.</text>
</comment>
<dbReference type="PANTHER" id="PTHR44520">
    <property type="entry name" value="RESPONSE REGULATOR RCP1-RELATED"/>
    <property type="match status" value="1"/>
</dbReference>
<dbReference type="Pfam" id="PF00072">
    <property type="entry name" value="Response_reg"/>
    <property type="match status" value="1"/>
</dbReference>
<sequence length="138" mass="15384">MPQISAILLVDDDPSTNFLNESTLYELRLTEKYLTASNGEEALRMLQECSVSATPEQPVLVLLDMAMPVMNGMEFLEAFHDLPQAVQQATVIVILAMSMPSGDLARLEDYPIAGMVSKPLTKEKITTVMQLYFSQQNR</sequence>
<proteinExistence type="predicted"/>
<keyword evidence="4" id="KW-1185">Reference proteome</keyword>
<accession>A0ABU3TD27</accession>
<evidence type="ECO:0000259" key="2">
    <source>
        <dbReference type="PROSITE" id="PS50110"/>
    </source>
</evidence>